<evidence type="ECO:0000313" key="2">
    <source>
        <dbReference type="EMBL" id="QOG26356.1"/>
    </source>
</evidence>
<reference evidence="3 4" key="1">
    <citation type="submission" date="2018-06" db="EMBL/GenBank/DDBJ databases">
        <authorList>
            <consortium name="Pathogen Informatics"/>
            <person name="Doyle S."/>
        </authorList>
    </citation>
    <scope>NUCLEOTIDE SEQUENCE [LARGE SCALE GENOMIC DNA]</scope>
    <source>
        <strain evidence="3 4">NCTC12360</strain>
    </source>
</reference>
<feature type="domain" description="DUF4209" evidence="1">
    <location>
        <begin position="501"/>
        <end position="588"/>
    </location>
</feature>
<evidence type="ECO:0000313" key="3">
    <source>
        <dbReference type="EMBL" id="STD83432.1"/>
    </source>
</evidence>
<dbReference type="RefSeq" id="WP_002405416.1">
    <property type="nucleotide sequence ID" value="NZ_CP050485.1"/>
</dbReference>
<dbReference type="Proteomes" id="UP000254807">
    <property type="component" value="Unassembled WGS sequence"/>
</dbReference>
<evidence type="ECO:0000313" key="5">
    <source>
        <dbReference type="Proteomes" id="UP000516696"/>
    </source>
</evidence>
<dbReference type="EMBL" id="UFYW01000001">
    <property type="protein sequence ID" value="STD83432.1"/>
    <property type="molecule type" value="Genomic_DNA"/>
</dbReference>
<reference evidence="2 5" key="2">
    <citation type="submission" date="2020-03" db="EMBL/GenBank/DDBJ databases">
        <title>Characterization of ganglioside-mimicking enterococci.</title>
        <authorList>
            <person name="Patry R.T."/>
            <person name="Nothaft H."/>
            <person name="Bridger R."/>
            <person name="Shajahan A."/>
            <person name="Huynh S."/>
            <person name="Sanchez S."/>
            <person name="Azadi P."/>
            <person name="Cooper K."/>
            <person name="Miller W.G."/>
            <person name="Parker C.T."/>
            <person name="Wells L."/>
            <person name="Szymanski C.M."/>
        </authorList>
    </citation>
    <scope>NUCLEOTIDE SEQUENCE [LARGE SCALE GENOMIC DNA]</scope>
    <source>
        <strain evidence="2 5">EGM181</strain>
    </source>
</reference>
<name>A0A1L8TVH4_ENTGA</name>
<organism evidence="2 5">
    <name type="scientific">Enterococcus gallinarum</name>
    <dbReference type="NCBI Taxonomy" id="1353"/>
    <lineage>
        <taxon>Bacteria</taxon>
        <taxon>Bacillati</taxon>
        <taxon>Bacillota</taxon>
        <taxon>Bacilli</taxon>
        <taxon>Lactobacillales</taxon>
        <taxon>Enterococcaceae</taxon>
        <taxon>Enterococcus</taxon>
    </lineage>
</organism>
<proteinExistence type="predicted"/>
<accession>A0A1L8TVH4</accession>
<evidence type="ECO:0000313" key="4">
    <source>
        <dbReference type="Proteomes" id="UP000254807"/>
    </source>
</evidence>
<dbReference type="OrthoDB" id="2987658at2"/>
<dbReference type="InterPro" id="IPR025209">
    <property type="entry name" value="DUF4209"/>
</dbReference>
<dbReference type="Pfam" id="PF13910">
    <property type="entry name" value="DUF4209"/>
    <property type="match status" value="1"/>
</dbReference>
<dbReference type="Proteomes" id="UP000516696">
    <property type="component" value="Chromosome"/>
</dbReference>
<dbReference type="EMBL" id="CP050485">
    <property type="protein sequence ID" value="QOG26356.1"/>
    <property type="molecule type" value="Genomic_DNA"/>
</dbReference>
<evidence type="ECO:0000259" key="1">
    <source>
        <dbReference type="Pfam" id="PF13910"/>
    </source>
</evidence>
<dbReference type="AlphaFoldDB" id="A0A1L8TVH4"/>
<sequence>MTKFIDKINELERIEITKYYTEFRDGFKEIHDWAKSEGFLNEAKLAKYEIDICSLIEKKPILSNNKSDTRFVPEYSITGIGNVPEITAFTDEQFLYYERRMIETDNIFLKVRYSDFLFEYGSEKVTRKKYQISQFLLASLVESCRKYQTVHEDSNFILSISRLVEVSLSMNNKKYLQQAIQLIHSQLIESRDIDNSIWACNLSQLVRIILDSKFKGYISEELYTCTLTILTNLKNKCFENHEYHFYRLFIEESIALGKFEAYNTEQIQNLRLDIGKSYELEAEYQGGRQQKSSLTKAFNLEQALEYYKNMGETEKINDLKVLIKQTYETYQQSDEMATIKIPFTIPTDYIDNCISPYIISNIHESLDKLAKSDEFIPNVSIIKQQQSLQEADNNFFNLVSKSIIHGGNKIVNAETKEESKKFIFITSYVQELTLNLEIFLKAIFEKLIEEHSLSADHLMEKFDSWKMLDERNYPLVKAGIENFFKEDYVSSIHILVPQFESTFRRFLAKLGFATTSLKKDMVQYEITFNEFLVKDYIKTFLGEDIHTLIQIIMVEPMGLNLRNEIAHGLIKQSDITKSKCILVIYLFLILTRYDDNKE</sequence>
<keyword evidence="4" id="KW-1185">Reference proteome</keyword>
<gene>
    <name evidence="2" type="ORF">EGM181_03310</name>
    <name evidence="3" type="ORF">NCTC12360_01897</name>
</gene>
<protein>
    <submittedName>
        <fullName evidence="2">DUF4209 domain-containing protein</fullName>
    </submittedName>
</protein>